<feature type="active site" description="Proton donor" evidence="8">
    <location>
        <position position="37"/>
    </location>
</feature>
<evidence type="ECO:0000256" key="1">
    <source>
        <dbReference type="ARBA" id="ARBA00004990"/>
    </source>
</evidence>
<dbReference type="AlphaFoldDB" id="A0A7L4UQH1"/>
<dbReference type="Proteomes" id="UP000251835">
    <property type="component" value="Unassembled WGS sequence"/>
</dbReference>
<evidence type="ECO:0000256" key="2">
    <source>
        <dbReference type="ARBA" id="ARBA00009256"/>
    </source>
</evidence>
<dbReference type="Gene3D" id="3.30.1300.10">
    <property type="entry name" value="Pantoate-beta-alanine ligase, C-terminal domain"/>
    <property type="match status" value="1"/>
</dbReference>
<dbReference type="HAMAP" id="MF_00158">
    <property type="entry name" value="PanC"/>
    <property type="match status" value="1"/>
</dbReference>
<feature type="binding site" evidence="8">
    <location>
        <begin position="146"/>
        <end position="149"/>
    </location>
    <ligand>
        <name>ATP</name>
        <dbReference type="ChEBI" id="CHEBI:30616"/>
    </ligand>
</feature>
<gene>
    <name evidence="8" type="primary">panC</name>
    <name evidence="9" type="ORF">C7377_0311</name>
</gene>
<comment type="subcellular location">
    <subcellularLocation>
        <location evidence="8">Cytoplasm</location>
    </subcellularLocation>
</comment>
<evidence type="ECO:0000313" key="9">
    <source>
        <dbReference type="EMBL" id="PVX52016.1"/>
    </source>
</evidence>
<comment type="pathway">
    <text evidence="1 8">Cofactor biosynthesis; (R)-pantothenate biosynthesis; (R)-pantothenate from (R)-pantoate and beta-alanine: step 1/1.</text>
</comment>
<dbReference type="PANTHER" id="PTHR21299:SF1">
    <property type="entry name" value="PANTOATE--BETA-ALANINE LIGASE"/>
    <property type="match status" value="1"/>
</dbReference>
<keyword evidence="3 8" id="KW-0436">Ligase</keyword>
<comment type="similarity">
    <text evidence="2 8">Belongs to the pantothenate synthetase family.</text>
</comment>
<dbReference type="CDD" id="cd00560">
    <property type="entry name" value="PanC"/>
    <property type="match status" value="1"/>
</dbReference>
<keyword evidence="6 8" id="KW-0067">ATP-binding</keyword>
<dbReference type="EMBL" id="QENZ01000003">
    <property type="protein sequence ID" value="PVX52016.1"/>
    <property type="molecule type" value="Genomic_DNA"/>
</dbReference>
<protein>
    <recommendedName>
        <fullName evidence="8">Pantothenate synthetase</fullName>
        <shortName evidence="8">PS</shortName>
        <ecNumber evidence="8">6.3.2.1</ecNumber>
    </recommendedName>
    <alternativeName>
        <fullName evidence="8">Pantoate--beta-alanine ligase</fullName>
    </alternativeName>
    <alternativeName>
        <fullName evidence="8">Pantoate-activating enzyme</fullName>
    </alternativeName>
</protein>
<feature type="binding site" evidence="8">
    <location>
        <begin position="183"/>
        <end position="186"/>
    </location>
    <ligand>
        <name>ATP</name>
        <dbReference type="ChEBI" id="CHEBI:30616"/>
    </ligand>
</feature>
<keyword evidence="10" id="KW-1185">Reference proteome</keyword>
<dbReference type="GO" id="GO:0015940">
    <property type="term" value="P:pantothenate biosynthetic process"/>
    <property type="evidence" value="ECO:0007669"/>
    <property type="project" value="UniProtKB-UniRule"/>
</dbReference>
<dbReference type="InterPro" id="IPR042176">
    <property type="entry name" value="Pantoate_ligase_C"/>
</dbReference>
<keyword evidence="5 8" id="KW-0547">Nucleotide-binding</keyword>
<dbReference type="PANTHER" id="PTHR21299">
    <property type="entry name" value="CYTIDYLATE KINASE/PANTOATE-BETA-ALANINE LIGASE"/>
    <property type="match status" value="1"/>
</dbReference>
<dbReference type="GO" id="GO:0005524">
    <property type="term" value="F:ATP binding"/>
    <property type="evidence" value="ECO:0007669"/>
    <property type="project" value="UniProtKB-KW"/>
</dbReference>
<dbReference type="EC" id="6.3.2.1" evidence="8"/>
<sequence length="279" mass="31668">MKIFRKIKELKTHLRPLQYSGKQIGFVPTMGYLHRGHLSLIEASVKENDITVISIFVNPTQFGPNEDLASYPRDEKRDIELAEEVGAKVAFIPTPEEMYDNALTTVKVEHLTQQLCGLSRPTHFDGVTTVVTKLFNIVHPDQAYFGEKDAQQAIVIEKMVKDLDMDVTINVCPIVREEDGLAMSSRNVYLSEQERKEATMLRKSLLEAKEQIDGGERDALLIKRNIIDRINNNTSGEVDYVEILNKETLEPIERIEGKTLIAMAVKFSKARLIDNILIE</sequence>
<accession>A0A7L4UQH1</accession>
<evidence type="ECO:0000256" key="7">
    <source>
        <dbReference type="ARBA" id="ARBA00048258"/>
    </source>
</evidence>
<keyword evidence="8" id="KW-0963">Cytoplasm</keyword>
<evidence type="ECO:0000256" key="8">
    <source>
        <dbReference type="HAMAP-Rule" id="MF_00158"/>
    </source>
</evidence>
<comment type="catalytic activity">
    <reaction evidence="7 8">
        <text>(R)-pantoate + beta-alanine + ATP = (R)-pantothenate + AMP + diphosphate + H(+)</text>
        <dbReference type="Rhea" id="RHEA:10912"/>
        <dbReference type="ChEBI" id="CHEBI:15378"/>
        <dbReference type="ChEBI" id="CHEBI:15980"/>
        <dbReference type="ChEBI" id="CHEBI:29032"/>
        <dbReference type="ChEBI" id="CHEBI:30616"/>
        <dbReference type="ChEBI" id="CHEBI:33019"/>
        <dbReference type="ChEBI" id="CHEBI:57966"/>
        <dbReference type="ChEBI" id="CHEBI:456215"/>
        <dbReference type="EC" id="6.3.2.1"/>
    </reaction>
</comment>
<dbReference type="OrthoDB" id="9773087at2"/>
<evidence type="ECO:0000256" key="5">
    <source>
        <dbReference type="ARBA" id="ARBA00022741"/>
    </source>
</evidence>
<evidence type="ECO:0000313" key="10">
    <source>
        <dbReference type="Proteomes" id="UP000251835"/>
    </source>
</evidence>
<evidence type="ECO:0000256" key="6">
    <source>
        <dbReference type="ARBA" id="ARBA00022840"/>
    </source>
</evidence>
<feature type="binding site" evidence="8">
    <location>
        <position position="61"/>
    </location>
    <ligand>
        <name>beta-alanine</name>
        <dbReference type="ChEBI" id="CHEBI:57966"/>
    </ligand>
</feature>
<dbReference type="NCBIfam" id="TIGR00125">
    <property type="entry name" value="cyt_tran_rel"/>
    <property type="match status" value="1"/>
</dbReference>
<comment type="function">
    <text evidence="8">Catalyzes the condensation of pantoate with beta-alanine in an ATP-dependent reaction via a pantoyl-adenylate intermediate.</text>
</comment>
<dbReference type="Pfam" id="PF02569">
    <property type="entry name" value="Pantoate_ligase"/>
    <property type="match status" value="1"/>
</dbReference>
<dbReference type="InterPro" id="IPR004821">
    <property type="entry name" value="Cyt_trans-like"/>
</dbReference>
<proteinExistence type="inferred from homology"/>
<dbReference type="FunFam" id="3.40.50.620:FF:000013">
    <property type="entry name" value="Pantothenate synthetase"/>
    <property type="match status" value="1"/>
</dbReference>
<dbReference type="SUPFAM" id="SSF52374">
    <property type="entry name" value="Nucleotidylyl transferase"/>
    <property type="match status" value="1"/>
</dbReference>
<dbReference type="InterPro" id="IPR003721">
    <property type="entry name" value="Pantoate_ligase"/>
</dbReference>
<comment type="subunit">
    <text evidence="8">Homodimer.</text>
</comment>
<dbReference type="GO" id="GO:0005829">
    <property type="term" value="C:cytosol"/>
    <property type="evidence" value="ECO:0007669"/>
    <property type="project" value="TreeGrafter"/>
</dbReference>
<dbReference type="FunFam" id="3.30.1300.10:FF:000001">
    <property type="entry name" value="Pantothenate synthetase"/>
    <property type="match status" value="1"/>
</dbReference>
<name>A0A7L4UQH1_BALHA</name>
<evidence type="ECO:0000256" key="4">
    <source>
        <dbReference type="ARBA" id="ARBA00022655"/>
    </source>
</evidence>
<feature type="binding site" evidence="8">
    <location>
        <begin position="30"/>
        <end position="37"/>
    </location>
    <ligand>
        <name>ATP</name>
        <dbReference type="ChEBI" id="CHEBI:30616"/>
    </ligand>
</feature>
<feature type="binding site" evidence="8">
    <location>
        <position position="175"/>
    </location>
    <ligand>
        <name>ATP</name>
        <dbReference type="ChEBI" id="CHEBI:30616"/>
    </ligand>
</feature>
<dbReference type="InterPro" id="IPR014729">
    <property type="entry name" value="Rossmann-like_a/b/a_fold"/>
</dbReference>
<comment type="caution">
    <text evidence="9">The sequence shown here is derived from an EMBL/GenBank/DDBJ whole genome shotgun (WGS) entry which is preliminary data.</text>
</comment>
<comment type="miscellaneous">
    <text evidence="8">The reaction proceeds by a bi uni uni bi ping pong mechanism.</text>
</comment>
<dbReference type="UniPathway" id="UPA00028">
    <property type="reaction ID" value="UER00005"/>
</dbReference>
<keyword evidence="4 8" id="KW-0566">Pantothenate biosynthesis</keyword>
<organism evidence="9 10">
    <name type="scientific">Balneicella halophila</name>
    <dbReference type="NCBI Taxonomy" id="1537566"/>
    <lineage>
        <taxon>Bacteria</taxon>
        <taxon>Pseudomonadati</taxon>
        <taxon>Bacteroidota</taxon>
        <taxon>Bacteroidia</taxon>
        <taxon>Bacteroidales</taxon>
        <taxon>Balneicellaceae</taxon>
        <taxon>Balneicella</taxon>
    </lineage>
</organism>
<dbReference type="GO" id="GO:0004592">
    <property type="term" value="F:pantoate-beta-alanine ligase activity"/>
    <property type="evidence" value="ECO:0007669"/>
    <property type="project" value="UniProtKB-UniRule"/>
</dbReference>
<evidence type="ECO:0000256" key="3">
    <source>
        <dbReference type="ARBA" id="ARBA00022598"/>
    </source>
</evidence>
<reference evidence="9 10" key="1">
    <citation type="submission" date="2018-05" db="EMBL/GenBank/DDBJ databases">
        <title>Genomic Encyclopedia of Type Strains, Phase IV (KMG-IV): sequencing the most valuable type-strain genomes for metagenomic binning, comparative biology and taxonomic classification.</title>
        <authorList>
            <person name="Goeker M."/>
        </authorList>
    </citation>
    <scope>NUCLEOTIDE SEQUENCE [LARGE SCALE GENOMIC DNA]</scope>
    <source>
        <strain evidence="9 10">DSM 28579</strain>
    </source>
</reference>
<feature type="binding site" evidence="8">
    <location>
        <position position="152"/>
    </location>
    <ligand>
        <name>(R)-pantoate</name>
        <dbReference type="ChEBI" id="CHEBI:15980"/>
    </ligand>
</feature>
<dbReference type="RefSeq" id="WP_116495578.1">
    <property type="nucleotide sequence ID" value="NZ_QENZ01000003.1"/>
</dbReference>
<dbReference type="Gene3D" id="3.40.50.620">
    <property type="entry name" value="HUPs"/>
    <property type="match status" value="1"/>
</dbReference>
<feature type="binding site" evidence="8">
    <location>
        <position position="61"/>
    </location>
    <ligand>
        <name>(R)-pantoate</name>
        <dbReference type="ChEBI" id="CHEBI:15980"/>
    </ligand>
</feature>
<dbReference type="NCBIfam" id="TIGR00018">
    <property type="entry name" value="panC"/>
    <property type="match status" value="1"/>
</dbReference>